<sequence>MLGKILLLVLALWLILNLLRQYRRSLDQPAQSQPESQDMVRCAVCKVHLPKDECIRKNGAYYCCTEHSHRTES</sequence>
<dbReference type="AlphaFoldDB" id="A0A1J5R2N6"/>
<dbReference type="InterPro" id="IPR049708">
    <property type="entry name" value="PP0621-like"/>
</dbReference>
<comment type="caution">
    <text evidence="1">The sequence shown here is derived from an EMBL/GenBank/DDBJ whole genome shotgun (WGS) entry which is preliminary data.</text>
</comment>
<dbReference type="EMBL" id="MLJW01000487">
    <property type="protein sequence ID" value="OIQ86319.1"/>
    <property type="molecule type" value="Genomic_DNA"/>
</dbReference>
<name>A0A1J5R2N6_9ZZZZ</name>
<proteinExistence type="predicted"/>
<protein>
    <submittedName>
        <fullName evidence="1">Uncharacterized protein</fullName>
    </submittedName>
</protein>
<reference evidence="1" key="1">
    <citation type="submission" date="2016-10" db="EMBL/GenBank/DDBJ databases">
        <title>Sequence of Gallionella enrichment culture.</title>
        <authorList>
            <person name="Poehlein A."/>
            <person name="Muehling M."/>
            <person name="Daniel R."/>
        </authorList>
    </citation>
    <scope>NUCLEOTIDE SEQUENCE</scope>
</reference>
<dbReference type="NCBIfam" id="NF041023">
    <property type="entry name" value="PP0621_fam"/>
    <property type="match status" value="1"/>
</dbReference>
<evidence type="ECO:0000313" key="1">
    <source>
        <dbReference type="EMBL" id="OIQ86319.1"/>
    </source>
</evidence>
<gene>
    <name evidence="1" type="ORF">GALL_318230</name>
</gene>
<organism evidence="1">
    <name type="scientific">mine drainage metagenome</name>
    <dbReference type="NCBI Taxonomy" id="410659"/>
    <lineage>
        <taxon>unclassified sequences</taxon>
        <taxon>metagenomes</taxon>
        <taxon>ecological metagenomes</taxon>
    </lineage>
</organism>
<accession>A0A1J5R2N6</accession>